<organism evidence="4 5">
    <name type="scientific">Solirubrobacter phytolaccae</name>
    <dbReference type="NCBI Taxonomy" id="1404360"/>
    <lineage>
        <taxon>Bacteria</taxon>
        <taxon>Bacillati</taxon>
        <taxon>Actinomycetota</taxon>
        <taxon>Thermoleophilia</taxon>
        <taxon>Solirubrobacterales</taxon>
        <taxon>Solirubrobacteraceae</taxon>
        <taxon>Solirubrobacter</taxon>
    </lineage>
</organism>
<evidence type="ECO:0000256" key="1">
    <source>
        <dbReference type="ARBA" id="ARBA00022741"/>
    </source>
</evidence>
<evidence type="ECO:0000313" key="5">
    <source>
        <dbReference type="Proteomes" id="UP001147653"/>
    </source>
</evidence>
<dbReference type="EMBL" id="JAPDDP010000094">
    <property type="protein sequence ID" value="MDA0185007.1"/>
    <property type="molecule type" value="Genomic_DNA"/>
</dbReference>
<dbReference type="GO" id="GO:0004016">
    <property type="term" value="F:adenylate cyclase activity"/>
    <property type="evidence" value="ECO:0007669"/>
    <property type="project" value="TreeGrafter"/>
</dbReference>
<comment type="caution">
    <text evidence="4">The sequence shown here is derived from an EMBL/GenBank/DDBJ whole genome shotgun (WGS) entry which is preliminary data.</text>
</comment>
<protein>
    <recommendedName>
        <fullName evidence="3">Orc1-like AAA ATPase domain-containing protein</fullName>
    </recommendedName>
</protein>
<dbReference type="Pfam" id="PF13191">
    <property type="entry name" value="AAA_16"/>
    <property type="match status" value="1"/>
</dbReference>
<dbReference type="PANTHER" id="PTHR16305">
    <property type="entry name" value="TESTICULAR SOLUBLE ADENYLYL CYCLASE"/>
    <property type="match status" value="1"/>
</dbReference>
<proteinExistence type="predicted"/>
<name>A0A9X3NP23_9ACTN</name>
<keyword evidence="2" id="KW-0067">ATP-binding</keyword>
<dbReference type="SUPFAM" id="SSF52540">
    <property type="entry name" value="P-loop containing nucleoside triphosphate hydrolases"/>
    <property type="match status" value="1"/>
</dbReference>
<dbReference type="InterPro" id="IPR041664">
    <property type="entry name" value="AAA_16"/>
</dbReference>
<evidence type="ECO:0000259" key="3">
    <source>
        <dbReference type="Pfam" id="PF13191"/>
    </source>
</evidence>
<dbReference type="Proteomes" id="UP001147653">
    <property type="component" value="Unassembled WGS sequence"/>
</dbReference>
<sequence>MLTQMSSATWPLVGRADELARLSELRATSRGVVLSGRAGVGKSRLARETLALARSGGAVTEWVQGTRSAAAVPLGAFAALMPVDAGAHDALDLVRAGEAELRRRADGREIVIGVDDAQLLDPLSAALALHLVTTGTAFVVATVRAGQAVPDAIQALWKDSGAERVEVVALDADGTAALAEAALGGPLGLLARRWLYDVSRGNALFVRELLLGAVEDGAIAQRDGVWRLMRRPVVRRSLTELVEARLASLSGEERAVVELLSLGEPLRIEEALDLGGDALLDVEARGLIAAQAPADGGEVRLRHPLFGEVVRDGLPLLRARMLRLRLAERLARRDPLTREDALRIARWRLDAGADVELGLLLRAATAAVRGGDKTEA</sequence>
<dbReference type="PANTHER" id="PTHR16305:SF28">
    <property type="entry name" value="GUANYLATE CYCLASE DOMAIN-CONTAINING PROTEIN"/>
    <property type="match status" value="1"/>
</dbReference>
<dbReference type="GO" id="GO:0005737">
    <property type="term" value="C:cytoplasm"/>
    <property type="evidence" value="ECO:0007669"/>
    <property type="project" value="TreeGrafter"/>
</dbReference>
<dbReference type="GO" id="GO:0005524">
    <property type="term" value="F:ATP binding"/>
    <property type="evidence" value="ECO:0007669"/>
    <property type="project" value="UniProtKB-KW"/>
</dbReference>
<feature type="non-terminal residue" evidence="4">
    <location>
        <position position="376"/>
    </location>
</feature>
<dbReference type="AlphaFoldDB" id="A0A9X3NP23"/>
<keyword evidence="1" id="KW-0547">Nucleotide-binding</keyword>
<dbReference type="InterPro" id="IPR027417">
    <property type="entry name" value="P-loop_NTPase"/>
</dbReference>
<keyword evidence="5" id="KW-1185">Reference proteome</keyword>
<evidence type="ECO:0000313" key="4">
    <source>
        <dbReference type="EMBL" id="MDA0185007.1"/>
    </source>
</evidence>
<feature type="domain" description="Orc1-like AAA ATPase" evidence="3">
    <location>
        <begin position="11"/>
        <end position="135"/>
    </location>
</feature>
<dbReference type="RefSeq" id="WP_270029481.1">
    <property type="nucleotide sequence ID" value="NZ_JAPDDP010000094.1"/>
</dbReference>
<reference evidence="4" key="1">
    <citation type="submission" date="2022-10" db="EMBL/GenBank/DDBJ databases">
        <title>The WGS of Solirubrobacter phytolaccae KCTC 29190.</title>
        <authorList>
            <person name="Jiang Z."/>
        </authorList>
    </citation>
    <scope>NUCLEOTIDE SEQUENCE</scope>
    <source>
        <strain evidence="4">KCTC 29190</strain>
    </source>
</reference>
<accession>A0A9X3NP23</accession>
<evidence type="ECO:0000256" key="2">
    <source>
        <dbReference type="ARBA" id="ARBA00022840"/>
    </source>
</evidence>
<gene>
    <name evidence="4" type="ORF">OJ997_32180</name>
</gene>